<dbReference type="EMBL" id="JBGBPQ010000012">
    <property type="protein sequence ID" value="KAL1515133.1"/>
    <property type="molecule type" value="Genomic_DNA"/>
</dbReference>
<name>A0AB34J960_PRYPA</name>
<feature type="signal peptide" evidence="1">
    <location>
        <begin position="1"/>
        <end position="18"/>
    </location>
</feature>
<dbReference type="AlphaFoldDB" id="A0AB34J960"/>
<proteinExistence type="predicted"/>
<dbReference type="Proteomes" id="UP001515480">
    <property type="component" value="Unassembled WGS sequence"/>
</dbReference>
<accession>A0AB34J960</accession>
<gene>
    <name evidence="2" type="ORF">AB1Y20_004194</name>
</gene>
<keyword evidence="1" id="KW-0732">Signal</keyword>
<evidence type="ECO:0000256" key="1">
    <source>
        <dbReference type="SAM" id="SignalP"/>
    </source>
</evidence>
<sequence>MRGTVALLFLLLLREGSGYTSGLRRLPTLINVHVGAISDRQVVYMLEPAADEDDEDAKMRTQVGTKTYYEGFLSSPLEESRGDGTEQALKLGLATTGVVGVLLVGFLASNGLV</sequence>
<keyword evidence="3" id="KW-1185">Reference proteome</keyword>
<feature type="chain" id="PRO_5044286873" evidence="1">
    <location>
        <begin position="19"/>
        <end position="113"/>
    </location>
</feature>
<evidence type="ECO:0000313" key="3">
    <source>
        <dbReference type="Proteomes" id="UP001515480"/>
    </source>
</evidence>
<organism evidence="2 3">
    <name type="scientific">Prymnesium parvum</name>
    <name type="common">Toxic golden alga</name>
    <dbReference type="NCBI Taxonomy" id="97485"/>
    <lineage>
        <taxon>Eukaryota</taxon>
        <taxon>Haptista</taxon>
        <taxon>Haptophyta</taxon>
        <taxon>Prymnesiophyceae</taxon>
        <taxon>Prymnesiales</taxon>
        <taxon>Prymnesiaceae</taxon>
        <taxon>Prymnesium</taxon>
    </lineage>
</organism>
<comment type="caution">
    <text evidence="2">The sequence shown here is derived from an EMBL/GenBank/DDBJ whole genome shotgun (WGS) entry which is preliminary data.</text>
</comment>
<reference evidence="2 3" key="1">
    <citation type="journal article" date="2024" name="Science">
        <title>Giant polyketide synthase enzymes in the biosynthesis of giant marine polyether toxins.</title>
        <authorList>
            <person name="Fallon T.R."/>
            <person name="Shende V.V."/>
            <person name="Wierzbicki I.H."/>
            <person name="Pendleton A.L."/>
            <person name="Watervoot N.F."/>
            <person name="Auber R.P."/>
            <person name="Gonzalez D.J."/>
            <person name="Wisecaver J.H."/>
            <person name="Moore B.S."/>
        </authorList>
    </citation>
    <scope>NUCLEOTIDE SEQUENCE [LARGE SCALE GENOMIC DNA]</scope>
    <source>
        <strain evidence="2 3">12B1</strain>
    </source>
</reference>
<protein>
    <submittedName>
        <fullName evidence="2">Uncharacterized protein</fullName>
    </submittedName>
</protein>
<evidence type="ECO:0000313" key="2">
    <source>
        <dbReference type="EMBL" id="KAL1515133.1"/>
    </source>
</evidence>